<protein>
    <recommendedName>
        <fullName evidence="4 12">UDP-3-O-acyl-N-acetylglucosamine deacetylase</fullName>
        <shortName evidence="12">UDP-3-O-acyl-GlcNAc deacetylase</shortName>
        <ecNumber evidence="4 12">3.5.1.108</ecNumber>
    </recommendedName>
    <alternativeName>
        <fullName evidence="12">UDP-3-O-[R-3-hydroxymyristoyl]-N-acetylglucosamine deacetylase</fullName>
    </alternativeName>
</protein>
<comment type="function">
    <text evidence="2 12">Catalyzes the hydrolysis of UDP-3-O-myristoyl-N-acetylglucosamine to form UDP-3-O-myristoylglucosamine and acetate, the committed step in lipid A biosynthesis.</text>
</comment>
<gene>
    <name evidence="12" type="primary">lpxC</name>
    <name evidence="13" type="ORF">HZA66_09100</name>
</gene>
<accession>A0A933RWP0</accession>
<feature type="binding site" evidence="12">
    <location>
        <position position="82"/>
    </location>
    <ligand>
        <name>Zn(2+)</name>
        <dbReference type="ChEBI" id="CHEBI:29105"/>
    </ligand>
</feature>
<keyword evidence="8 12" id="KW-0378">Hydrolase</keyword>
<dbReference type="Gene3D" id="3.30.230.20">
    <property type="entry name" value="lpxc deacetylase, domain 1"/>
    <property type="match status" value="1"/>
</dbReference>
<dbReference type="GO" id="GO:0009245">
    <property type="term" value="P:lipid A biosynthetic process"/>
    <property type="evidence" value="ECO:0007669"/>
    <property type="project" value="UniProtKB-UniRule"/>
</dbReference>
<evidence type="ECO:0000256" key="8">
    <source>
        <dbReference type="ARBA" id="ARBA00022801"/>
    </source>
</evidence>
<dbReference type="InterPro" id="IPR015870">
    <property type="entry name" value="UDP-acyl_N-AcGlcN_deAcase_N"/>
</dbReference>
<dbReference type="GO" id="GO:0016020">
    <property type="term" value="C:membrane"/>
    <property type="evidence" value="ECO:0007669"/>
    <property type="project" value="GOC"/>
</dbReference>
<comment type="cofactor">
    <cofactor evidence="1 12">
        <name>Zn(2+)</name>
        <dbReference type="ChEBI" id="CHEBI:29105"/>
    </cofactor>
</comment>
<keyword evidence="6 12" id="KW-0441">Lipid A biosynthesis</keyword>
<proteinExistence type="inferred from homology"/>
<dbReference type="InterPro" id="IPR020568">
    <property type="entry name" value="Ribosomal_Su5_D2-typ_SF"/>
</dbReference>
<dbReference type="Gene3D" id="3.30.1700.10">
    <property type="entry name" value="lpxc deacetylase, domain 2"/>
    <property type="match status" value="1"/>
</dbReference>
<evidence type="ECO:0000256" key="9">
    <source>
        <dbReference type="ARBA" id="ARBA00022833"/>
    </source>
</evidence>
<evidence type="ECO:0000256" key="3">
    <source>
        <dbReference type="ARBA" id="ARBA00005002"/>
    </source>
</evidence>
<evidence type="ECO:0000256" key="4">
    <source>
        <dbReference type="ARBA" id="ARBA00012745"/>
    </source>
</evidence>
<feature type="binding site" evidence="12">
    <location>
        <position position="240"/>
    </location>
    <ligand>
        <name>Zn(2+)</name>
        <dbReference type="ChEBI" id="CHEBI:29105"/>
    </ligand>
</feature>
<feature type="binding site" evidence="12">
    <location>
        <position position="244"/>
    </location>
    <ligand>
        <name>Zn(2+)</name>
        <dbReference type="ChEBI" id="CHEBI:29105"/>
    </ligand>
</feature>
<evidence type="ECO:0000313" key="13">
    <source>
        <dbReference type="EMBL" id="MBI5129586.1"/>
    </source>
</evidence>
<dbReference type="EC" id="3.5.1.108" evidence="4 12"/>
<organism evidence="13 14">
    <name type="scientific">Rhodopseudomonas palustris</name>
    <dbReference type="NCBI Taxonomy" id="1076"/>
    <lineage>
        <taxon>Bacteria</taxon>
        <taxon>Pseudomonadati</taxon>
        <taxon>Pseudomonadota</taxon>
        <taxon>Alphaproteobacteria</taxon>
        <taxon>Hyphomicrobiales</taxon>
        <taxon>Nitrobacteraceae</taxon>
        <taxon>Rhodopseudomonas</taxon>
    </lineage>
</organism>
<dbReference type="NCBIfam" id="TIGR00325">
    <property type="entry name" value="lpxC"/>
    <property type="match status" value="1"/>
</dbReference>
<dbReference type="PANTHER" id="PTHR33694">
    <property type="entry name" value="UDP-3-O-ACYL-N-ACETYLGLUCOSAMINE DEACETYLASE 1, MITOCHONDRIAL-RELATED"/>
    <property type="match status" value="1"/>
</dbReference>
<dbReference type="PANTHER" id="PTHR33694:SF1">
    <property type="entry name" value="UDP-3-O-ACYL-N-ACETYLGLUCOSAMINE DEACETYLASE 1, MITOCHONDRIAL-RELATED"/>
    <property type="match status" value="1"/>
</dbReference>
<name>A0A933RWP0_RHOPL</name>
<dbReference type="InterPro" id="IPR004463">
    <property type="entry name" value="UDP-acyl_GlcNac_deAcase"/>
</dbReference>
<dbReference type="SUPFAM" id="SSF54211">
    <property type="entry name" value="Ribosomal protein S5 domain 2-like"/>
    <property type="match status" value="2"/>
</dbReference>
<comment type="catalytic activity">
    <reaction evidence="11 12">
        <text>a UDP-3-O-[(3R)-3-hydroxyacyl]-N-acetyl-alpha-D-glucosamine + H2O = a UDP-3-O-[(3R)-3-hydroxyacyl]-alpha-D-glucosamine + acetate</text>
        <dbReference type="Rhea" id="RHEA:67816"/>
        <dbReference type="ChEBI" id="CHEBI:15377"/>
        <dbReference type="ChEBI" id="CHEBI:30089"/>
        <dbReference type="ChEBI" id="CHEBI:137740"/>
        <dbReference type="ChEBI" id="CHEBI:173225"/>
        <dbReference type="EC" id="3.5.1.108"/>
    </reaction>
</comment>
<dbReference type="HAMAP" id="MF_00388">
    <property type="entry name" value="LpxC"/>
    <property type="match status" value="1"/>
</dbReference>
<keyword evidence="9 12" id="KW-0862">Zinc</keyword>
<comment type="pathway">
    <text evidence="3 12">Glycolipid biosynthesis; lipid IV(A) biosynthesis; lipid IV(A) from (3R)-3-hydroxytetradecanoyl-[acyl-carrier-protein] and UDP-N-acetyl-alpha-D-glucosamine: step 2/6.</text>
</comment>
<dbReference type="GO" id="GO:0103117">
    <property type="term" value="F:UDP-3-O-acyl-N-acetylglucosamine deacetylase activity"/>
    <property type="evidence" value="ECO:0007669"/>
    <property type="project" value="UniProtKB-UniRule"/>
</dbReference>
<evidence type="ECO:0000256" key="1">
    <source>
        <dbReference type="ARBA" id="ARBA00001947"/>
    </source>
</evidence>
<dbReference type="Proteomes" id="UP000782519">
    <property type="component" value="Unassembled WGS sequence"/>
</dbReference>
<dbReference type="GO" id="GO:0046872">
    <property type="term" value="F:metal ion binding"/>
    <property type="evidence" value="ECO:0007669"/>
    <property type="project" value="UniProtKB-KW"/>
</dbReference>
<comment type="similarity">
    <text evidence="12">Belongs to the LpxC family.</text>
</comment>
<keyword evidence="7 12" id="KW-0479">Metal-binding</keyword>
<comment type="caution">
    <text evidence="13">The sequence shown here is derived from an EMBL/GenBank/DDBJ whole genome shotgun (WGS) entry which is preliminary data.</text>
</comment>
<evidence type="ECO:0000256" key="12">
    <source>
        <dbReference type="HAMAP-Rule" id="MF_00388"/>
    </source>
</evidence>
<evidence type="ECO:0000256" key="6">
    <source>
        <dbReference type="ARBA" id="ARBA00022556"/>
    </source>
</evidence>
<dbReference type="EMBL" id="JACRJB010000024">
    <property type="protein sequence ID" value="MBI5129586.1"/>
    <property type="molecule type" value="Genomic_DNA"/>
</dbReference>
<evidence type="ECO:0000256" key="7">
    <source>
        <dbReference type="ARBA" id="ARBA00022723"/>
    </source>
</evidence>
<sequence>MKFSRQTTLRSQATVTGVGVHSGRPVSLTIGPASIDAGYIFVRTGLDGGDREIQANAKSVVATELATVLGDSDGPLVSTAEHVLAALRGMGVDNATIEVDGPEVPIMDGSAAPFVAAIDQAGVREQSAPRRFIQVLKPVRVTQGQSVGELRPYTGGFRVEVEIDFANPVIGRQNYTLGVEPEAFRREIARARTFGCMSDVARLWEMGYAKGASFENSVVFDDERLLNTEGLRYADECARHKLLDAIGDLALAGLPILGAYRSMRGGHKLNHSVLTALLADRTNFRVIEAEPARRAVRGHAEAVTRLVGGMVAPAYGPDMT</sequence>
<dbReference type="AlphaFoldDB" id="A0A933RWP0"/>
<reference evidence="13" key="1">
    <citation type="submission" date="2020-07" db="EMBL/GenBank/DDBJ databases">
        <title>Huge and variable diversity of episymbiotic CPR bacteria and DPANN archaea in groundwater ecosystems.</title>
        <authorList>
            <person name="He C.Y."/>
            <person name="Keren R."/>
            <person name="Whittaker M."/>
            <person name="Farag I.F."/>
            <person name="Doudna J."/>
            <person name="Cate J.H.D."/>
            <person name="Banfield J.F."/>
        </authorList>
    </citation>
    <scope>NUCLEOTIDE SEQUENCE</scope>
    <source>
        <strain evidence="13">NC_groundwater_1818_Pr3_B-0.1um_66_35</strain>
    </source>
</reference>
<feature type="active site" description="Proton donor" evidence="12">
    <location>
        <position position="267"/>
    </location>
</feature>
<evidence type="ECO:0000256" key="5">
    <source>
        <dbReference type="ARBA" id="ARBA00022516"/>
    </source>
</evidence>
<keyword evidence="10 12" id="KW-0443">Lipid metabolism</keyword>
<dbReference type="Pfam" id="PF03331">
    <property type="entry name" value="LpxC"/>
    <property type="match status" value="1"/>
</dbReference>
<evidence type="ECO:0000256" key="10">
    <source>
        <dbReference type="ARBA" id="ARBA00023098"/>
    </source>
</evidence>
<keyword evidence="5 12" id="KW-0444">Lipid biosynthesis</keyword>
<evidence type="ECO:0000313" key="14">
    <source>
        <dbReference type="Proteomes" id="UP000782519"/>
    </source>
</evidence>
<evidence type="ECO:0000256" key="2">
    <source>
        <dbReference type="ARBA" id="ARBA00002923"/>
    </source>
</evidence>
<dbReference type="InterPro" id="IPR011334">
    <property type="entry name" value="UDP-acyl_GlcNac_deAcase_C"/>
</dbReference>
<evidence type="ECO:0000256" key="11">
    <source>
        <dbReference type="ARBA" id="ARBA00024535"/>
    </source>
</evidence>